<proteinExistence type="inferred from homology"/>
<dbReference type="InterPro" id="IPR036591">
    <property type="entry name" value="YggU-like_sf"/>
</dbReference>
<dbReference type="Proteomes" id="UP000230843">
    <property type="component" value="Unassembled WGS sequence"/>
</dbReference>
<sequence length="75" mass="8422">MNKIIKIQVNPKSSQNKIEKLEDGSFKIKLTTPPVDGKANEALIKLISKEWKIPKSKIIIKKGKAGKNKIIEIIN</sequence>
<reference evidence="4" key="1">
    <citation type="submission" date="2017-09" db="EMBL/GenBank/DDBJ databases">
        <title>Depth-based differentiation of microbial function through sediment-hosted aquifers and enrichment of novel symbionts in the deep terrestrial subsurface.</title>
        <authorList>
            <person name="Probst A.J."/>
            <person name="Ladd B."/>
            <person name="Jarett J.K."/>
            <person name="Geller-Mcgrath D.E."/>
            <person name="Sieber C.M.K."/>
            <person name="Emerson J.B."/>
            <person name="Anantharaman K."/>
            <person name="Thomas B.C."/>
            <person name="Malmstrom R."/>
            <person name="Stieglmeier M."/>
            <person name="Klingl A."/>
            <person name="Woyke T."/>
            <person name="Ryan C.M."/>
            <person name="Banfield J.F."/>
        </authorList>
    </citation>
    <scope>NUCLEOTIDE SEQUENCE [LARGE SCALE GENOMIC DNA]</scope>
</reference>
<name>A0A2M7Z7D9_9BACT</name>
<dbReference type="HAMAP" id="MF_00634">
    <property type="entry name" value="UPF0235"/>
    <property type="match status" value="1"/>
</dbReference>
<dbReference type="AlphaFoldDB" id="A0A2M7Z7D9"/>
<comment type="similarity">
    <text evidence="1 2">Belongs to the UPF0235 family.</text>
</comment>
<comment type="caution">
    <text evidence="3">The sequence shown here is derived from an EMBL/GenBank/DDBJ whole genome shotgun (WGS) entry which is preliminary data.</text>
</comment>
<dbReference type="SUPFAM" id="SSF69786">
    <property type="entry name" value="YggU-like"/>
    <property type="match status" value="1"/>
</dbReference>
<dbReference type="EMBL" id="PFVJ01000026">
    <property type="protein sequence ID" value="PJA90085.1"/>
    <property type="molecule type" value="Genomic_DNA"/>
</dbReference>
<dbReference type="SMART" id="SM01152">
    <property type="entry name" value="DUF167"/>
    <property type="match status" value="1"/>
</dbReference>
<dbReference type="GO" id="GO:0005737">
    <property type="term" value="C:cytoplasm"/>
    <property type="evidence" value="ECO:0007669"/>
    <property type="project" value="TreeGrafter"/>
</dbReference>
<evidence type="ECO:0000313" key="3">
    <source>
        <dbReference type="EMBL" id="PJA90085.1"/>
    </source>
</evidence>
<gene>
    <name evidence="3" type="ORF">CO137_01130</name>
</gene>
<protein>
    <recommendedName>
        <fullName evidence="2">UPF0235 protein CO137_01130</fullName>
    </recommendedName>
</protein>
<dbReference type="PANTHER" id="PTHR13420">
    <property type="entry name" value="UPF0235 PROTEIN C15ORF40"/>
    <property type="match status" value="1"/>
</dbReference>
<organism evidence="3 4">
    <name type="scientific">Candidatus Magasanikbacteria bacterium CG_4_9_14_3_um_filter_32_9</name>
    <dbReference type="NCBI Taxonomy" id="1974644"/>
    <lineage>
        <taxon>Bacteria</taxon>
        <taxon>Candidatus Magasanikiibacteriota</taxon>
    </lineage>
</organism>
<dbReference type="Gene3D" id="3.30.1200.10">
    <property type="entry name" value="YggU-like"/>
    <property type="match status" value="1"/>
</dbReference>
<dbReference type="NCBIfam" id="TIGR00251">
    <property type="entry name" value="DUF167 family protein"/>
    <property type="match status" value="1"/>
</dbReference>
<dbReference type="Pfam" id="PF02594">
    <property type="entry name" value="DUF167"/>
    <property type="match status" value="1"/>
</dbReference>
<evidence type="ECO:0000256" key="2">
    <source>
        <dbReference type="HAMAP-Rule" id="MF_00634"/>
    </source>
</evidence>
<dbReference type="InterPro" id="IPR003746">
    <property type="entry name" value="DUF167"/>
</dbReference>
<dbReference type="PANTHER" id="PTHR13420:SF7">
    <property type="entry name" value="UPF0235 PROTEIN C15ORF40"/>
    <property type="match status" value="1"/>
</dbReference>
<evidence type="ECO:0000256" key="1">
    <source>
        <dbReference type="ARBA" id="ARBA00010364"/>
    </source>
</evidence>
<evidence type="ECO:0000313" key="4">
    <source>
        <dbReference type="Proteomes" id="UP000230843"/>
    </source>
</evidence>
<accession>A0A2M7Z7D9</accession>